<dbReference type="SUPFAM" id="SSF101233">
    <property type="entry name" value="PWI domain"/>
    <property type="match status" value="1"/>
</dbReference>
<keyword evidence="1" id="KW-0507">mRNA processing</keyword>
<evidence type="ECO:0000313" key="7">
    <source>
        <dbReference type="Proteomes" id="UP000694557"/>
    </source>
</evidence>
<dbReference type="PANTHER" id="PTHR18806:SF4">
    <property type="entry name" value="RNA-BINDING PROTEIN 25"/>
    <property type="match status" value="1"/>
</dbReference>
<feature type="region of interest" description="Disordered" evidence="3">
    <location>
        <begin position="361"/>
        <end position="380"/>
    </location>
</feature>
<feature type="domain" description="PWI" evidence="5">
    <location>
        <begin position="697"/>
        <end position="790"/>
    </location>
</feature>
<dbReference type="Ensembl" id="ENSOKIT00005040406.1">
    <property type="protein sequence ID" value="ENSOKIP00005038294.1"/>
    <property type="gene ID" value="ENSOKIG00005016301.1"/>
</dbReference>
<dbReference type="PROSITE" id="PS51025">
    <property type="entry name" value="PWI"/>
    <property type="match status" value="1"/>
</dbReference>
<dbReference type="Gene3D" id="1.20.1390.10">
    <property type="entry name" value="PWI domain"/>
    <property type="match status" value="1"/>
</dbReference>
<dbReference type="Pfam" id="PF00076">
    <property type="entry name" value="RRM_1"/>
    <property type="match status" value="1"/>
</dbReference>
<keyword evidence="2" id="KW-0694">RNA-binding</keyword>
<dbReference type="AlphaFoldDB" id="A0A8C7G538"/>
<evidence type="ECO:0000256" key="2">
    <source>
        <dbReference type="PROSITE-ProRule" id="PRU00176"/>
    </source>
</evidence>
<dbReference type="SUPFAM" id="SSF54928">
    <property type="entry name" value="RNA-binding domain, RBD"/>
    <property type="match status" value="1"/>
</dbReference>
<evidence type="ECO:0000259" key="4">
    <source>
        <dbReference type="PROSITE" id="PS50102"/>
    </source>
</evidence>
<dbReference type="GO" id="GO:0003729">
    <property type="term" value="F:mRNA binding"/>
    <property type="evidence" value="ECO:0007669"/>
    <property type="project" value="TreeGrafter"/>
</dbReference>
<feature type="region of interest" description="Disordered" evidence="3">
    <location>
        <begin position="405"/>
        <end position="623"/>
    </location>
</feature>
<dbReference type="SMART" id="SM00311">
    <property type="entry name" value="PWI"/>
    <property type="match status" value="1"/>
</dbReference>
<feature type="region of interest" description="Disordered" evidence="3">
    <location>
        <begin position="1"/>
        <end position="26"/>
    </location>
</feature>
<feature type="region of interest" description="Disordered" evidence="3">
    <location>
        <begin position="661"/>
        <end position="681"/>
    </location>
</feature>
<dbReference type="InterPro" id="IPR052768">
    <property type="entry name" value="RBM25"/>
</dbReference>
<dbReference type="GO" id="GO:0005681">
    <property type="term" value="C:spliceosomal complex"/>
    <property type="evidence" value="ECO:0007669"/>
    <property type="project" value="TreeGrafter"/>
</dbReference>
<dbReference type="GO" id="GO:0006397">
    <property type="term" value="P:mRNA processing"/>
    <property type="evidence" value="ECO:0007669"/>
    <property type="project" value="UniProtKB-KW"/>
</dbReference>
<feature type="compositionally biased region" description="Acidic residues" evidence="3">
    <location>
        <begin position="179"/>
        <end position="193"/>
    </location>
</feature>
<dbReference type="CDD" id="cd12446">
    <property type="entry name" value="RRM_RBM25"/>
    <property type="match status" value="1"/>
</dbReference>
<sequence length="790" mass="91155">MSYPPHLNRLPQLPPGIRPPHFAGFPQGVPAGTPMIPVHMGIMTSAPTVLVPTTVSMVQKPPAQRKELNPVRAKENQEGGSGPTTTVFVGNISEKASDMLVRQLLAKCGLVLSWKRVQGASGKLQAFGFCEYKEPESTLRSLRLLHELLLGDKKLLVKVDAKTKAQLEEWKARKRNSNGEEEEEEEEEEDLDEDTKRRDQIVKGAIEGLIREYGSELNAPSQDGDNQPRKKKREKKEEEDINVMEMEDDKRDLISREISKFRDTHKVTQPTVLLPYHSLIRLWREKNYNTHIYTTPSVVSTSCYLLDFKFIERSRDEKKHDREEDQEEAYERRKLERKMRDKETAYQERLKNWEIRERKKARDYDKENQREEERRHDMTKEGKRLKEFLEDYDDDRDESKYYRGSALQKRLRDREKETELDDRDRKREKEEHDQIRQRLLAEGHPDPEAELQRMEEEAERRRQPPVKPEEEVQQEKPHREREHREREHREREHREREHHRDRRGGGGGADRPPPEHPQSQSDDDVEDGEELDDRDGDDSSDARTHPHLKPTLRPITSAPSVSSGSGGATPNSPGNESPCGIIIPHENSPDAQPTDEHRPKIGLSLKLGAGASPSHQVHTGSKRKKLANVDSVFNKFGEEEADEAPRKRKLVPLDYGEDDKSLGLDGAEVPGGKGGQNTEEKRKHIRSLIEKIPTARPELFNYPLDWTAVDSTLMDRRIRPWINKKIIEYIGEEEATLVDFVCSKVMSHGTPQGILDDVAMVLDEEAEVFIVKMWRLLIYETEAKKIGLGK</sequence>
<feature type="region of interest" description="Disordered" evidence="3">
    <location>
        <begin position="213"/>
        <end position="240"/>
    </location>
</feature>
<feature type="compositionally biased region" description="Acidic residues" evidence="3">
    <location>
        <begin position="521"/>
        <end position="539"/>
    </location>
</feature>
<dbReference type="InterPro" id="IPR002483">
    <property type="entry name" value="PWI_dom"/>
</dbReference>
<reference evidence="6" key="1">
    <citation type="submission" date="2025-08" db="UniProtKB">
        <authorList>
            <consortium name="Ensembl"/>
        </authorList>
    </citation>
    <scope>IDENTIFICATION</scope>
</reference>
<evidence type="ECO:0000313" key="6">
    <source>
        <dbReference type="Ensembl" id="ENSOKIP00005038294.1"/>
    </source>
</evidence>
<dbReference type="Proteomes" id="UP000694557">
    <property type="component" value="Unassembled WGS sequence"/>
</dbReference>
<reference evidence="6" key="2">
    <citation type="submission" date="2025-09" db="UniProtKB">
        <authorList>
            <consortium name="Ensembl"/>
        </authorList>
    </citation>
    <scope>IDENTIFICATION</scope>
</reference>
<dbReference type="SMART" id="SM00360">
    <property type="entry name" value="RRM"/>
    <property type="match status" value="1"/>
</dbReference>
<evidence type="ECO:0000256" key="1">
    <source>
        <dbReference type="ARBA" id="ARBA00022664"/>
    </source>
</evidence>
<dbReference type="GeneTree" id="ENSGT00730000111019"/>
<dbReference type="InterPro" id="IPR035979">
    <property type="entry name" value="RBD_domain_sf"/>
</dbReference>
<name>A0A8C7G538_ONCKI</name>
<organism evidence="6 7">
    <name type="scientific">Oncorhynchus kisutch</name>
    <name type="common">Coho salmon</name>
    <name type="synonym">Salmo kisutch</name>
    <dbReference type="NCBI Taxonomy" id="8019"/>
    <lineage>
        <taxon>Eukaryota</taxon>
        <taxon>Metazoa</taxon>
        <taxon>Chordata</taxon>
        <taxon>Craniata</taxon>
        <taxon>Vertebrata</taxon>
        <taxon>Euteleostomi</taxon>
        <taxon>Actinopterygii</taxon>
        <taxon>Neopterygii</taxon>
        <taxon>Teleostei</taxon>
        <taxon>Protacanthopterygii</taxon>
        <taxon>Salmoniformes</taxon>
        <taxon>Salmonidae</taxon>
        <taxon>Salmoninae</taxon>
        <taxon>Oncorhynchus</taxon>
    </lineage>
</organism>
<dbReference type="PANTHER" id="PTHR18806">
    <property type="entry name" value="RBM25 PROTEIN"/>
    <property type="match status" value="1"/>
</dbReference>
<dbReference type="InterPro" id="IPR034268">
    <property type="entry name" value="RBM25_RRM"/>
</dbReference>
<dbReference type="GO" id="GO:0000381">
    <property type="term" value="P:regulation of alternative mRNA splicing, via spliceosome"/>
    <property type="evidence" value="ECO:0007669"/>
    <property type="project" value="TreeGrafter"/>
</dbReference>
<proteinExistence type="predicted"/>
<feature type="compositionally biased region" description="Basic and acidic residues" evidence="3">
    <location>
        <begin position="64"/>
        <end position="77"/>
    </location>
</feature>
<keyword evidence="7" id="KW-1185">Reference proteome</keyword>
<dbReference type="InterPro" id="IPR000504">
    <property type="entry name" value="RRM_dom"/>
</dbReference>
<dbReference type="FunFam" id="1.20.1390.10:FF:000004">
    <property type="entry name" value="RNA-binding motif protein 25"/>
    <property type="match status" value="1"/>
</dbReference>
<feature type="region of interest" description="Disordered" evidence="3">
    <location>
        <begin position="171"/>
        <end position="197"/>
    </location>
</feature>
<dbReference type="Pfam" id="PF01480">
    <property type="entry name" value="PWI"/>
    <property type="match status" value="1"/>
</dbReference>
<feature type="compositionally biased region" description="Basic and acidic residues" evidence="3">
    <location>
        <begin position="410"/>
        <end position="495"/>
    </location>
</feature>
<gene>
    <name evidence="6" type="primary">RBM25</name>
</gene>
<dbReference type="InterPro" id="IPR036483">
    <property type="entry name" value="PWI_dom_sf"/>
</dbReference>
<feature type="domain" description="RRM" evidence="4">
    <location>
        <begin position="85"/>
        <end position="162"/>
    </location>
</feature>
<accession>A0A8C7G538</accession>
<dbReference type="Gene3D" id="3.30.70.330">
    <property type="match status" value="1"/>
</dbReference>
<protein>
    <submittedName>
        <fullName evidence="6">RNA binding motif protein 25</fullName>
    </submittedName>
</protein>
<feature type="region of interest" description="Disordered" evidence="3">
    <location>
        <begin position="61"/>
        <end position="86"/>
    </location>
</feature>
<dbReference type="InterPro" id="IPR012677">
    <property type="entry name" value="Nucleotide-bd_a/b_plait_sf"/>
</dbReference>
<evidence type="ECO:0000259" key="5">
    <source>
        <dbReference type="PROSITE" id="PS51025"/>
    </source>
</evidence>
<evidence type="ECO:0000256" key="3">
    <source>
        <dbReference type="SAM" id="MobiDB-lite"/>
    </source>
</evidence>
<dbReference type="PROSITE" id="PS50102">
    <property type="entry name" value="RRM"/>
    <property type="match status" value="1"/>
</dbReference>